<dbReference type="EMBL" id="CYHH01000010">
    <property type="protein sequence ID" value="CUB07661.1"/>
    <property type="molecule type" value="Genomic_DNA"/>
</dbReference>
<dbReference type="Proteomes" id="UP000182108">
    <property type="component" value="Unassembled WGS sequence"/>
</dbReference>
<evidence type="ECO:0000313" key="2">
    <source>
        <dbReference type="Proteomes" id="UP000182108"/>
    </source>
</evidence>
<organism evidence="1 2">
    <name type="scientific">Tepidiphilus thermophilus</name>
    <dbReference type="NCBI Taxonomy" id="876478"/>
    <lineage>
        <taxon>Bacteria</taxon>
        <taxon>Pseudomonadati</taxon>
        <taxon>Pseudomonadota</taxon>
        <taxon>Hydrogenophilia</taxon>
        <taxon>Hydrogenophilales</taxon>
        <taxon>Hydrogenophilaceae</taxon>
        <taxon>Tepidiphilus</taxon>
    </lineage>
</organism>
<dbReference type="Gene3D" id="3.40.50.12580">
    <property type="match status" value="1"/>
</dbReference>
<gene>
    <name evidence="1" type="ORF">Ga0061068_11015</name>
</gene>
<dbReference type="InterPro" id="IPR043148">
    <property type="entry name" value="TagF_C"/>
</dbReference>
<accession>A0A0K6IX12</accession>
<proteinExistence type="predicted"/>
<evidence type="ECO:0000313" key="1">
    <source>
        <dbReference type="EMBL" id="CUB07661.1"/>
    </source>
</evidence>
<protein>
    <recommendedName>
        <fullName evidence="3">CDP-Glycerol:Poly(Glycerophosphate) glycerophosphotransferase</fullName>
    </recommendedName>
</protein>
<keyword evidence="2" id="KW-1185">Reference proteome</keyword>
<dbReference type="RefSeq" id="WP_055423940.1">
    <property type="nucleotide sequence ID" value="NZ_CYHH01000010.1"/>
</dbReference>
<reference evidence="2" key="1">
    <citation type="submission" date="2015-08" db="EMBL/GenBank/DDBJ databases">
        <authorList>
            <person name="Babu N.S."/>
            <person name="Beckwith C.J."/>
            <person name="Beseler K.G."/>
            <person name="Brison A."/>
            <person name="Carone J.V."/>
            <person name="Caskin T.P."/>
            <person name="Diamond M."/>
            <person name="Durham M.E."/>
            <person name="Foxe J.M."/>
            <person name="Go M."/>
            <person name="Henderson B.A."/>
            <person name="Jones I.B."/>
            <person name="McGettigan J.A."/>
            <person name="Micheletti S.J."/>
            <person name="Nasrallah M.E."/>
            <person name="Ortiz D."/>
            <person name="Piller C.R."/>
            <person name="Privatt S.R."/>
            <person name="Schneider S.L."/>
            <person name="Sharp S."/>
            <person name="Smith T.C."/>
            <person name="Stanton J.D."/>
            <person name="Ullery H.E."/>
            <person name="Wilson R.J."/>
            <person name="Serrano M.G."/>
            <person name="Buck G."/>
            <person name="Lee V."/>
            <person name="Wang Y."/>
            <person name="Carvalho R."/>
            <person name="Voegtly L."/>
            <person name="Shi R."/>
            <person name="Duckworth R."/>
            <person name="Johnson A."/>
            <person name="Loviza R."/>
            <person name="Walstead R."/>
            <person name="Shah Z."/>
            <person name="Kiflezghi M."/>
            <person name="Wade K."/>
            <person name="Ball S.L."/>
            <person name="Bradley K.W."/>
            <person name="Asai D.J."/>
            <person name="Bowman C.A."/>
            <person name="Russell D.A."/>
            <person name="Pope W.H."/>
            <person name="Jacobs-Sera D."/>
            <person name="Hendrix R.W."/>
            <person name="Hatfull G.F."/>
        </authorList>
    </citation>
    <scope>NUCLEOTIDE SEQUENCE [LARGE SCALE GENOMIC DNA]</scope>
    <source>
        <strain evidence="2">JCM 19170</strain>
    </source>
</reference>
<sequence length="358" mass="40689">MIAYFTKQYQAVPALMPLHEALGGEFVTTRPSTRRALRRVYPDAPVTLLRESLGRWSRGDALLRRADAIVTGSPNRALLSRYAARKYMVFHGTYAFMSQTEIDGLRHFDHICVIGPRMYDALAGAGLQDKLVYSGYLPFLDFPERDAGWRHEFLQQAGLDPAAQTLLYLPRGKPYGSWDVMAEKLLKNVPSRYNLILRPHPSQSVTARIKDRFGFMRLQRLCRERGNSLLDLTSYKLSALFAVVDLVITDGASSPEEALYYDLPLLFVESAGSSPDAITAMMRGKKIQEEYIAKLLTIYGCGMRMRPDSQDMARIIDSSLAESDHFRPQREAYFNWVFGERGKERQQNLIRQLALFAS</sequence>
<dbReference type="SUPFAM" id="SSF53756">
    <property type="entry name" value="UDP-Glycosyltransferase/glycogen phosphorylase"/>
    <property type="match status" value="1"/>
</dbReference>
<dbReference type="OrthoDB" id="6808336at2"/>
<name>A0A0K6IX12_9PROT</name>
<evidence type="ECO:0008006" key="3">
    <source>
        <dbReference type="Google" id="ProtNLM"/>
    </source>
</evidence>
<dbReference type="AlphaFoldDB" id="A0A0K6IX12"/>